<feature type="compositionally biased region" description="Polar residues" evidence="8">
    <location>
        <begin position="1015"/>
        <end position="1028"/>
    </location>
</feature>
<feature type="transmembrane region" description="Helical" evidence="9">
    <location>
        <begin position="85"/>
        <end position="103"/>
    </location>
</feature>
<dbReference type="InterPro" id="IPR004268">
    <property type="entry name" value="MurJ"/>
</dbReference>
<dbReference type="Gene3D" id="3.30.200.20">
    <property type="entry name" value="Phosphorylase Kinase, domain 1"/>
    <property type="match status" value="1"/>
</dbReference>
<keyword evidence="6 9" id="KW-1133">Transmembrane helix</keyword>
<dbReference type="GO" id="GO:0008360">
    <property type="term" value="P:regulation of cell shape"/>
    <property type="evidence" value="ECO:0007669"/>
    <property type="project" value="UniProtKB-KW"/>
</dbReference>
<feature type="transmembrane region" description="Helical" evidence="9">
    <location>
        <begin position="495"/>
        <end position="516"/>
    </location>
</feature>
<evidence type="ECO:0000256" key="3">
    <source>
        <dbReference type="ARBA" id="ARBA00022692"/>
    </source>
</evidence>
<evidence type="ECO:0000313" key="10">
    <source>
        <dbReference type="EMBL" id="NYE72190.1"/>
    </source>
</evidence>
<evidence type="ECO:0000256" key="8">
    <source>
        <dbReference type="SAM" id="MobiDB-lite"/>
    </source>
</evidence>
<proteinExistence type="predicted"/>
<evidence type="ECO:0000256" key="1">
    <source>
        <dbReference type="ARBA" id="ARBA00004651"/>
    </source>
</evidence>
<feature type="transmembrane region" description="Helical" evidence="9">
    <location>
        <begin position="401"/>
        <end position="420"/>
    </location>
</feature>
<keyword evidence="2" id="KW-1003">Cell membrane</keyword>
<feature type="region of interest" description="Disordered" evidence="8">
    <location>
        <begin position="961"/>
        <end position="1055"/>
    </location>
</feature>
<dbReference type="PRINTS" id="PR01806">
    <property type="entry name" value="VIRFACTRMVIN"/>
</dbReference>
<gene>
    <name evidence="10" type="ORF">BKA15_003519</name>
</gene>
<feature type="transmembrane region" description="Helical" evidence="9">
    <location>
        <begin position="432"/>
        <end position="454"/>
    </location>
</feature>
<name>A0A7Y9I8T0_9ACTN</name>
<keyword evidence="5" id="KW-0573">Peptidoglycan synthesis</keyword>
<feature type="transmembrane region" description="Helical" evidence="9">
    <location>
        <begin position="201"/>
        <end position="221"/>
    </location>
</feature>
<dbReference type="GO" id="GO:0009252">
    <property type="term" value="P:peptidoglycan biosynthetic process"/>
    <property type="evidence" value="ECO:0007669"/>
    <property type="project" value="UniProtKB-KW"/>
</dbReference>
<feature type="transmembrane region" description="Helical" evidence="9">
    <location>
        <begin position="233"/>
        <end position="254"/>
    </location>
</feature>
<dbReference type="CDD" id="cd13973">
    <property type="entry name" value="PK_MviN-like"/>
    <property type="match status" value="1"/>
</dbReference>
<feature type="transmembrane region" description="Helical" evidence="9">
    <location>
        <begin position="123"/>
        <end position="146"/>
    </location>
</feature>
<evidence type="ECO:0000256" key="2">
    <source>
        <dbReference type="ARBA" id="ARBA00022475"/>
    </source>
</evidence>
<evidence type="ECO:0000256" key="7">
    <source>
        <dbReference type="ARBA" id="ARBA00023136"/>
    </source>
</evidence>
<dbReference type="RefSeq" id="WP_179752832.1">
    <property type="nucleotide sequence ID" value="NZ_JACCBU010000001.1"/>
</dbReference>
<dbReference type="SUPFAM" id="SSF49785">
    <property type="entry name" value="Galactose-binding domain-like"/>
    <property type="match status" value="1"/>
</dbReference>
<keyword evidence="7 9" id="KW-0472">Membrane</keyword>
<feature type="transmembrane region" description="Helical" evidence="9">
    <location>
        <begin position="1059"/>
        <end position="1081"/>
    </location>
</feature>
<accession>A0A7Y9I8T0</accession>
<keyword evidence="3 9" id="KW-0812">Transmembrane</keyword>
<keyword evidence="11" id="KW-1185">Reference proteome</keyword>
<dbReference type="Gene3D" id="2.60.120.260">
    <property type="entry name" value="Galactose-binding domain-like"/>
    <property type="match status" value="1"/>
</dbReference>
<dbReference type="GO" id="GO:0034204">
    <property type="term" value="P:lipid translocation"/>
    <property type="evidence" value="ECO:0007669"/>
    <property type="project" value="TreeGrafter"/>
</dbReference>
<feature type="transmembrane region" description="Helical" evidence="9">
    <location>
        <begin position="460"/>
        <end position="483"/>
    </location>
</feature>
<feature type="transmembrane region" description="Helical" evidence="9">
    <location>
        <begin position="166"/>
        <end position="189"/>
    </location>
</feature>
<feature type="transmembrane region" description="Helical" evidence="9">
    <location>
        <begin position="41"/>
        <end position="65"/>
    </location>
</feature>
<dbReference type="Pfam" id="PF03023">
    <property type="entry name" value="MurJ"/>
    <property type="match status" value="1"/>
</dbReference>
<dbReference type="AlphaFoldDB" id="A0A7Y9I8T0"/>
<feature type="compositionally biased region" description="Low complexity" evidence="8">
    <location>
        <begin position="656"/>
        <end position="670"/>
    </location>
</feature>
<feature type="region of interest" description="Disordered" evidence="8">
    <location>
        <begin position="1"/>
        <end position="32"/>
    </location>
</feature>
<comment type="subcellular location">
    <subcellularLocation>
        <location evidence="1">Cell membrane</location>
        <topology evidence="1">Multi-pass membrane protein</topology>
    </subcellularLocation>
</comment>
<dbReference type="NCBIfam" id="TIGR01695">
    <property type="entry name" value="murJ_mviN"/>
    <property type="match status" value="1"/>
</dbReference>
<dbReference type="InterPro" id="IPR011009">
    <property type="entry name" value="Kinase-like_dom_sf"/>
</dbReference>
<evidence type="ECO:0000256" key="4">
    <source>
        <dbReference type="ARBA" id="ARBA00022960"/>
    </source>
</evidence>
<dbReference type="InterPro" id="IPR008979">
    <property type="entry name" value="Galactose-bd-like_sf"/>
</dbReference>
<evidence type="ECO:0000256" key="9">
    <source>
        <dbReference type="SAM" id="Phobius"/>
    </source>
</evidence>
<dbReference type="CDD" id="cd13123">
    <property type="entry name" value="MATE_MurJ_like"/>
    <property type="match status" value="1"/>
</dbReference>
<feature type="region of interest" description="Disordered" evidence="8">
    <location>
        <begin position="1090"/>
        <end position="1145"/>
    </location>
</feature>
<dbReference type="GO" id="GO:0015648">
    <property type="term" value="F:lipid-linked peptidoglycan transporter activity"/>
    <property type="evidence" value="ECO:0007669"/>
    <property type="project" value="TreeGrafter"/>
</dbReference>
<reference evidence="10 11" key="1">
    <citation type="submission" date="2020-07" db="EMBL/GenBank/DDBJ databases">
        <title>Sequencing the genomes of 1000 actinobacteria strains.</title>
        <authorList>
            <person name="Klenk H.-P."/>
        </authorList>
    </citation>
    <scope>NUCLEOTIDE SEQUENCE [LARGE SCALE GENOMIC DNA]</scope>
    <source>
        <strain evidence="10 11">DSM 22083</strain>
    </source>
</reference>
<evidence type="ECO:0000313" key="11">
    <source>
        <dbReference type="Proteomes" id="UP000569914"/>
    </source>
</evidence>
<dbReference type="Proteomes" id="UP000569914">
    <property type="component" value="Unassembled WGS sequence"/>
</dbReference>
<dbReference type="InterPro" id="IPR051050">
    <property type="entry name" value="Lipid_II_flippase_MurJ/MviN"/>
</dbReference>
<keyword evidence="4" id="KW-0133">Cell shape</keyword>
<feature type="compositionally biased region" description="Polar residues" evidence="8">
    <location>
        <begin position="989"/>
        <end position="1000"/>
    </location>
</feature>
<dbReference type="EMBL" id="JACCBU010000001">
    <property type="protein sequence ID" value="NYE72190.1"/>
    <property type="molecule type" value="Genomic_DNA"/>
</dbReference>
<feature type="transmembrane region" description="Helical" evidence="9">
    <location>
        <begin position="528"/>
        <end position="549"/>
    </location>
</feature>
<dbReference type="PANTHER" id="PTHR47019:SF1">
    <property type="entry name" value="LIPID II FLIPPASE MURJ"/>
    <property type="match status" value="1"/>
</dbReference>
<dbReference type="PANTHER" id="PTHR47019">
    <property type="entry name" value="LIPID II FLIPPASE MURJ"/>
    <property type="match status" value="1"/>
</dbReference>
<protein>
    <submittedName>
        <fullName evidence="10">Putative peptidoglycan lipid II flippase</fullName>
    </submittedName>
</protein>
<organism evidence="10 11">
    <name type="scientific">Microlunatus parietis</name>
    <dbReference type="NCBI Taxonomy" id="682979"/>
    <lineage>
        <taxon>Bacteria</taxon>
        <taxon>Bacillati</taxon>
        <taxon>Actinomycetota</taxon>
        <taxon>Actinomycetes</taxon>
        <taxon>Propionibacteriales</taxon>
        <taxon>Propionibacteriaceae</taxon>
        <taxon>Microlunatus</taxon>
    </lineage>
</organism>
<evidence type="ECO:0000256" key="6">
    <source>
        <dbReference type="ARBA" id="ARBA00022989"/>
    </source>
</evidence>
<comment type="caution">
    <text evidence="10">The sequence shown here is derived from an EMBL/GenBank/DDBJ whole genome shotgun (WGS) entry which is preliminary data.</text>
</comment>
<dbReference type="SUPFAM" id="SSF56112">
    <property type="entry name" value="Protein kinase-like (PK-like)"/>
    <property type="match status" value="1"/>
</dbReference>
<dbReference type="GO" id="GO:0005886">
    <property type="term" value="C:plasma membrane"/>
    <property type="evidence" value="ECO:0007669"/>
    <property type="project" value="UniProtKB-SubCell"/>
</dbReference>
<sequence length="1261" mass="134156">MNSARNPAAMSGRASSNVSGGSAGRSADPPKGRSRLVSATVLMAAGTAVSRMLGFGRFALLVALFGNATRQADMFNYANTVPNSMYILLAGGILNTVLVPQIVRAIKHDPDGGDAYTNRIMTLGILVLGLLTVVLTLAAPLVIWIYTPESWHVPELARSYDSTVRLAYYCMPQIFFYGIHVLAGQVLNARDRFGPMMWSPIANNIISIGVLAVFFVVFGSGDGTSAFTTEQELLLGFGSTLGIVAQAIVLLPYLKAVGYKFRPRFDFKGTGLGKTVRLAKWTLGFVLVNQAALVVIQKVAGGATTGGTGGGLTVYSYAYAAYQLPHSLIAVSLATAMLPSASRLVAAGDLAGVRDETLGTMRLLLTAMVPAAVAFFALGVPLAEFVFGFGKGTSDAYLTGWTLMAFAFGLVPFSLHYLCLRTFYALEDNKTAFLIQIAIGAANASLAVLIVLLLNSPATTAVGLAVAHVIAYTIGLILAVGVLSRRLSGMPIRSVAGHAGKLLAAVAPAGVLAYAITRGFELWSSAKLVQALALVVAGLVAVVVFLLLARLFKISEVSQILAFVLRRRQPAPAPIEDEASIQTVIRPLREFYGETGAPEPRIVPDSHQTARRAALHPKIVPDRSHHGRPITMSAKPGSEMTTPVAPSADTPDQVGPEESPSAAAATPAAADPGWDDSGTADTAPGASVTAPGTVLAGRYRLEEMLAADDPTITWRAFDQVLSRSVLVHLLPPLDPHATEVLDAARRGAAATDSRFLRVLDAVYSDDTRIGSYIVCEYATGQPLSAILAQGPLTGLEAAWVTREVADALSAVHGFGLFHERINPETVVVTPTGNVKIIGLVIESALRPVRGEPAEGHGEAADVYDLGRLLYCCLVSRWPGGPAYGLGAAPQLGGRWATPRQVRAGVSPALDHVTDQILGRPPRHHAPQLDTANEVVNALTKVLGTADATADLERRLRQPIPRVRPDETGEIPLSEQPTGMMAAVDRPDSPISSTPDNNPTEEQVRQGPALPMAGSISPTSPESARSTMIRQPPPPDGGAPLVPHVRPRNGNGTPSKPQRWIVLLVALVVLLVIAAIVATFVIRPTGLPNPINNPPQQSSEAPQPPADPVLVPIEDARDFDPQGDPSDENPDEVPNAYDGEPDSRWRTMQYRNDPKLGGLKRGVGVVFDLGEEVPVREVKLMLSGKGTDFELRVPEEEGVNRPPMGTDKDWRVVAEVNNAGEQIDVPLEQPVTTRFVLVYLTSLPEEEPQRFRGGIHEVEVYR</sequence>
<feature type="region of interest" description="Disordered" evidence="8">
    <location>
        <begin position="616"/>
        <end position="689"/>
    </location>
</feature>
<dbReference type="Gene3D" id="1.10.510.10">
    <property type="entry name" value="Transferase(Phosphotransferase) domain 1"/>
    <property type="match status" value="1"/>
</dbReference>
<feature type="transmembrane region" description="Helical" evidence="9">
    <location>
        <begin position="363"/>
        <end position="389"/>
    </location>
</feature>
<feature type="compositionally biased region" description="Low complexity" evidence="8">
    <location>
        <begin position="1090"/>
        <end position="1100"/>
    </location>
</feature>
<evidence type="ECO:0000256" key="5">
    <source>
        <dbReference type="ARBA" id="ARBA00022984"/>
    </source>
</evidence>